<comment type="caution">
    <text evidence="6">The sequence shown here is derived from an EMBL/GenBank/DDBJ whole genome shotgun (WGS) entry which is preliminary data.</text>
</comment>
<dbReference type="InterPro" id="IPR001965">
    <property type="entry name" value="Znf_PHD"/>
</dbReference>
<keyword evidence="3" id="KW-0863">Zinc-finger</keyword>
<dbReference type="InterPro" id="IPR053192">
    <property type="entry name" value="Vacuole_Formation_Reg"/>
</dbReference>
<dbReference type="InterPro" id="IPR002219">
    <property type="entry name" value="PKC_DAG/PE"/>
</dbReference>
<dbReference type="SMART" id="SM00249">
    <property type="entry name" value="PHD"/>
    <property type="match status" value="4"/>
</dbReference>
<proteinExistence type="predicted"/>
<evidence type="ECO:0000313" key="6">
    <source>
        <dbReference type="EMBL" id="KAG6391718.1"/>
    </source>
</evidence>
<sequence length="613" mass="70715">MEGYRHFSHPHPLTSFVVDEMEVDLTYNYHYCKICMLPILSAPSYTCTIAACDFFLHESCAHKFREKFIHPIHGRQLIGDWENPHILRLVELRPNFFFYKCELCCSIMHPLIAVGGVEIKSKHKSHPSHPLVAICRKTLSLCDACGERHDGFFFSCQQCNFWIHQDCIMLPTAITLPSRPLLPLLLVYSIPANSRYSACIICNKPLLLTHNAIYLCPQTMEFSHVRCGLDKIQYKIRLQLIQLPDDDLETFPSLEIRTYSQRNQAGDEDKKLAVENFHNHPLVLVDDHNYNCNCKKLVCDICIQTITIPSPFYRCSQQSGSCSFLAHKVCLELLPILKFENPGDDSRVVSKAQPCSYPNKWFFSSIFLCVVCCLPCNGPCYFFPENYHPIYDIPWMVDLSCMAAPSITKHNSHGQHLLFRTTRYSLASPITCCSRGSSINDVYRCSTCDFYIHIRCALLPKRVHFHKFDQHPLHLITTGTSDHDICEVCEEDIECKYWYYRCAKCDYSFHVNCIPSLGYLSKVKFGGKFDIPCHSHPLNLTRMLTFGRNERCGFCDQIIPGLVDQAAFSCSQCNYWIHFSCARDSFTSSHIRRSKVFGEINDQAIYDFFEVRR</sequence>
<keyword evidence="2" id="KW-0677">Repeat</keyword>
<accession>A0A8X8WB84</accession>
<reference evidence="6" key="1">
    <citation type="submission" date="2018-01" db="EMBL/GenBank/DDBJ databases">
        <authorList>
            <person name="Mao J.F."/>
        </authorList>
    </citation>
    <scope>NUCLEOTIDE SEQUENCE</scope>
    <source>
        <strain evidence="6">Huo1</strain>
        <tissue evidence="6">Leaf</tissue>
    </source>
</reference>
<dbReference type="PANTHER" id="PTHR32410">
    <property type="entry name" value="CYSTEINE/HISTIDINE-RICH C1 DOMAIN FAMILY PROTEIN"/>
    <property type="match status" value="1"/>
</dbReference>
<evidence type="ECO:0000256" key="4">
    <source>
        <dbReference type="ARBA" id="ARBA00022833"/>
    </source>
</evidence>
<dbReference type="EMBL" id="PNBA02000019">
    <property type="protein sequence ID" value="KAG6391718.1"/>
    <property type="molecule type" value="Genomic_DNA"/>
</dbReference>
<evidence type="ECO:0000256" key="3">
    <source>
        <dbReference type="ARBA" id="ARBA00022771"/>
    </source>
</evidence>
<gene>
    <name evidence="6" type="ORF">SASPL_149476</name>
</gene>
<dbReference type="InterPro" id="IPR004146">
    <property type="entry name" value="DC1"/>
</dbReference>
<dbReference type="InterPro" id="IPR046349">
    <property type="entry name" value="C1-like_sf"/>
</dbReference>
<dbReference type="Proteomes" id="UP000298416">
    <property type="component" value="Unassembled WGS sequence"/>
</dbReference>
<feature type="domain" description="Phorbol-ester/DAG-type" evidence="5">
    <location>
        <begin position="535"/>
        <end position="589"/>
    </location>
</feature>
<dbReference type="Pfam" id="PF03107">
    <property type="entry name" value="C1_2"/>
    <property type="match status" value="4"/>
</dbReference>
<evidence type="ECO:0000256" key="1">
    <source>
        <dbReference type="ARBA" id="ARBA00022723"/>
    </source>
</evidence>
<organism evidence="6">
    <name type="scientific">Salvia splendens</name>
    <name type="common">Scarlet sage</name>
    <dbReference type="NCBI Taxonomy" id="180675"/>
    <lineage>
        <taxon>Eukaryota</taxon>
        <taxon>Viridiplantae</taxon>
        <taxon>Streptophyta</taxon>
        <taxon>Embryophyta</taxon>
        <taxon>Tracheophyta</taxon>
        <taxon>Spermatophyta</taxon>
        <taxon>Magnoliopsida</taxon>
        <taxon>eudicotyledons</taxon>
        <taxon>Gunneridae</taxon>
        <taxon>Pentapetalae</taxon>
        <taxon>asterids</taxon>
        <taxon>lamiids</taxon>
        <taxon>Lamiales</taxon>
        <taxon>Lamiaceae</taxon>
        <taxon>Nepetoideae</taxon>
        <taxon>Mentheae</taxon>
        <taxon>Salviinae</taxon>
        <taxon>Salvia</taxon>
        <taxon>Salvia subgen. Calosphace</taxon>
        <taxon>core Calosphace</taxon>
    </lineage>
</organism>
<evidence type="ECO:0000259" key="5">
    <source>
        <dbReference type="PROSITE" id="PS50081"/>
    </source>
</evidence>
<keyword evidence="4" id="KW-0862">Zinc</keyword>
<dbReference type="Gene3D" id="3.30.60.20">
    <property type="match status" value="1"/>
</dbReference>
<keyword evidence="1" id="KW-0479">Metal-binding</keyword>
<dbReference type="SMART" id="SM00109">
    <property type="entry name" value="C1"/>
    <property type="match status" value="3"/>
</dbReference>
<dbReference type="SUPFAM" id="SSF57889">
    <property type="entry name" value="Cysteine-rich domain"/>
    <property type="match status" value="5"/>
</dbReference>
<keyword evidence="7" id="KW-1185">Reference proteome</keyword>
<dbReference type="PROSITE" id="PS50081">
    <property type="entry name" value="ZF_DAG_PE_2"/>
    <property type="match status" value="1"/>
</dbReference>
<dbReference type="AlphaFoldDB" id="A0A8X8WB84"/>
<evidence type="ECO:0000313" key="7">
    <source>
        <dbReference type="Proteomes" id="UP000298416"/>
    </source>
</evidence>
<evidence type="ECO:0000256" key="2">
    <source>
        <dbReference type="ARBA" id="ARBA00022737"/>
    </source>
</evidence>
<reference evidence="6" key="2">
    <citation type="submission" date="2020-08" db="EMBL/GenBank/DDBJ databases">
        <title>Plant Genome Project.</title>
        <authorList>
            <person name="Zhang R.-G."/>
        </authorList>
    </citation>
    <scope>NUCLEOTIDE SEQUENCE</scope>
    <source>
        <strain evidence="6">Huo1</strain>
        <tissue evidence="6">Leaf</tissue>
    </source>
</reference>
<dbReference type="PANTHER" id="PTHR32410:SF216">
    <property type="entry name" value="PHORBOL-ESTER_DAG-TYPE DOMAIN-CONTAINING PROTEIN"/>
    <property type="match status" value="1"/>
</dbReference>
<dbReference type="GO" id="GO:0008270">
    <property type="term" value="F:zinc ion binding"/>
    <property type="evidence" value="ECO:0007669"/>
    <property type="project" value="UniProtKB-KW"/>
</dbReference>
<name>A0A8X8WB84_SALSN</name>
<protein>
    <recommendedName>
        <fullName evidence="5">Phorbol-ester/DAG-type domain-containing protein</fullName>
    </recommendedName>
</protein>